<dbReference type="Proteomes" id="UP000253250">
    <property type="component" value="Unassembled WGS sequence"/>
</dbReference>
<feature type="domain" description="CusB-like barrel-sandwich hybrid" evidence="4">
    <location>
        <begin position="134"/>
        <end position="252"/>
    </location>
</feature>
<dbReference type="Pfam" id="PF25919">
    <property type="entry name" value="BSH_CusB"/>
    <property type="match status" value="1"/>
</dbReference>
<sequence>MANKWKGLLIAGVGIAGVVGAVAYVTASSPASPPSTSAPPPSPSAVKAKRRILYWANPMNPSIHSDHPMKDSMGMAYTPVYAPSTQAAAHPGLAIDPRLRQSLGVRLVSVRLRPMGRPIHTVGTVVVDENRVYAVNPRFSGWVERLNARAVGDPVRSGEVLAWVYAPALYAAEREYFVARAVRGIVGNARLGLAARARLRLLGLTRADIRALDRRGRPLRVVPVTAPVSGVVQRLGVHQGGHISPRHDFMRITNLDRVWVNVAIYASQLPWVRIGDPVRLTLPAYPGRVWAGHLTFLYPTLDPKTRTVTARLSVATQGGSLRPGMYAQATVLTRPRQALAVPASAVLRTRRGDFVMIGSGQGHFLPVQVVLGPSSRGWTVIKRGLTAGEKVVDAAQFLLYSESQFQAVQARMLPVPTARGPGRHSMASAKRGVRHD</sequence>
<comment type="caution">
    <text evidence="6">The sequence shown here is derived from an EMBL/GenBank/DDBJ whole genome shotgun (WGS) entry which is preliminary data.</text>
</comment>
<evidence type="ECO:0000259" key="4">
    <source>
        <dbReference type="Pfam" id="PF25919"/>
    </source>
</evidence>
<keyword evidence="7" id="KW-1185">Reference proteome</keyword>
<accession>A0A1C2G032</accession>
<dbReference type="FunFam" id="2.40.30.170:FF:000010">
    <property type="entry name" value="Efflux RND transporter periplasmic adaptor subunit"/>
    <property type="match status" value="1"/>
</dbReference>
<dbReference type="AlphaFoldDB" id="A0A1C2G032"/>
<feature type="domain" description="CusB-like beta-barrel" evidence="5">
    <location>
        <begin position="257"/>
        <end position="331"/>
    </location>
</feature>
<dbReference type="Gene3D" id="2.40.50.100">
    <property type="match status" value="1"/>
</dbReference>
<dbReference type="InterPro" id="IPR006143">
    <property type="entry name" value="RND_pump_MFP"/>
</dbReference>
<dbReference type="OrthoDB" id="9806939at2"/>
<keyword evidence="2" id="KW-0813">Transport</keyword>
<evidence type="ECO:0000259" key="5">
    <source>
        <dbReference type="Pfam" id="PF25954"/>
    </source>
</evidence>
<dbReference type="Gene3D" id="2.40.30.170">
    <property type="match status" value="1"/>
</dbReference>
<feature type="domain" description="CusB-like three alpha-helical bundle" evidence="3">
    <location>
        <begin position="169"/>
        <end position="218"/>
    </location>
</feature>
<dbReference type="SUPFAM" id="SSF111369">
    <property type="entry name" value="HlyD-like secretion proteins"/>
    <property type="match status" value="1"/>
</dbReference>
<name>A0A1C2G032_9GAMM</name>
<dbReference type="InterPro" id="IPR058790">
    <property type="entry name" value="BSH_CusB"/>
</dbReference>
<dbReference type="Pfam" id="PF25954">
    <property type="entry name" value="Beta-barrel_RND_2"/>
    <property type="match status" value="1"/>
</dbReference>
<dbReference type="Pfam" id="PF25869">
    <property type="entry name" value="3HB_CusB"/>
    <property type="match status" value="1"/>
</dbReference>
<dbReference type="PANTHER" id="PTHR30097:SF15">
    <property type="entry name" value="CATION EFFLUX SYSTEM PROTEIN CUSB"/>
    <property type="match status" value="1"/>
</dbReference>
<dbReference type="GO" id="GO:0030313">
    <property type="term" value="C:cell envelope"/>
    <property type="evidence" value="ECO:0007669"/>
    <property type="project" value="TreeGrafter"/>
</dbReference>
<protein>
    <submittedName>
        <fullName evidence="6">Efflux RND transporter periplasmic adaptor subunit</fullName>
    </submittedName>
</protein>
<comment type="similarity">
    <text evidence="1">Belongs to the membrane fusion protein (MFP) (TC 8.A.1) family.</text>
</comment>
<dbReference type="GO" id="GO:0022857">
    <property type="term" value="F:transmembrane transporter activity"/>
    <property type="evidence" value="ECO:0007669"/>
    <property type="project" value="InterPro"/>
</dbReference>
<dbReference type="Gene3D" id="6.10.140.730">
    <property type="match status" value="1"/>
</dbReference>
<dbReference type="RefSeq" id="WP_065971347.1">
    <property type="nucleotide sequence ID" value="NZ_CP080624.1"/>
</dbReference>
<evidence type="ECO:0000313" key="7">
    <source>
        <dbReference type="Proteomes" id="UP000253250"/>
    </source>
</evidence>
<reference evidence="6 7" key="1">
    <citation type="submission" date="2018-02" db="EMBL/GenBank/DDBJ databases">
        <title>Insights into the biology of acidophilic members of the Acidiferrobacteraceae family derived from comparative genomic analyses.</title>
        <authorList>
            <person name="Issotta F."/>
            <person name="Thyssen C."/>
            <person name="Mena C."/>
            <person name="Moya A."/>
            <person name="Bellenberg S."/>
            <person name="Sproer C."/>
            <person name="Covarrubias P.C."/>
            <person name="Sand W."/>
            <person name="Quatrini R."/>
            <person name="Vera M."/>
        </authorList>
    </citation>
    <scope>NUCLEOTIDE SEQUENCE [LARGE SCALE GENOMIC DNA]</scope>
    <source>
        <strain evidence="7">m-1</strain>
    </source>
</reference>
<dbReference type="GO" id="GO:0015679">
    <property type="term" value="P:plasma membrane copper ion transport"/>
    <property type="evidence" value="ECO:0007669"/>
    <property type="project" value="TreeGrafter"/>
</dbReference>
<dbReference type="GO" id="GO:0016020">
    <property type="term" value="C:membrane"/>
    <property type="evidence" value="ECO:0007669"/>
    <property type="project" value="InterPro"/>
</dbReference>
<evidence type="ECO:0000313" key="6">
    <source>
        <dbReference type="EMBL" id="RCN56940.1"/>
    </source>
</evidence>
<dbReference type="InterPro" id="IPR058792">
    <property type="entry name" value="Beta-barrel_RND_2"/>
</dbReference>
<evidence type="ECO:0000256" key="2">
    <source>
        <dbReference type="ARBA" id="ARBA00022448"/>
    </source>
</evidence>
<organism evidence="6 7">
    <name type="scientific">Acidiferrobacter thiooxydans</name>
    <dbReference type="NCBI Taxonomy" id="163359"/>
    <lineage>
        <taxon>Bacteria</taxon>
        <taxon>Pseudomonadati</taxon>
        <taxon>Pseudomonadota</taxon>
        <taxon>Gammaproteobacteria</taxon>
        <taxon>Acidiferrobacterales</taxon>
        <taxon>Acidiferrobacteraceae</taxon>
        <taxon>Acidiferrobacter</taxon>
    </lineage>
</organism>
<dbReference type="EMBL" id="PSYR01000002">
    <property type="protein sequence ID" value="RCN56940.1"/>
    <property type="molecule type" value="Genomic_DNA"/>
</dbReference>
<dbReference type="InterPro" id="IPR058791">
    <property type="entry name" value="3HB_CusB"/>
</dbReference>
<dbReference type="NCBIfam" id="TIGR01730">
    <property type="entry name" value="RND_mfp"/>
    <property type="match status" value="1"/>
</dbReference>
<dbReference type="Gene3D" id="2.40.420.20">
    <property type="match status" value="1"/>
</dbReference>
<proteinExistence type="inferred from homology"/>
<gene>
    <name evidence="6" type="ORF">C4900_14500</name>
</gene>
<dbReference type="STRING" id="163359.A9R16_01285"/>
<dbReference type="PANTHER" id="PTHR30097">
    <property type="entry name" value="CATION EFFLUX SYSTEM PROTEIN CUSB"/>
    <property type="match status" value="1"/>
</dbReference>
<dbReference type="InterPro" id="IPR051909">
    <property type="entry name" value="MFP_Cation_Efflux"/>
</dbReference>
<evidence type="ECO:0000256" key="1">
    <source>
        <dbReference type="ARBA" id="ARBA00009477"/>
    </source>
</evidence>
<evidence type="ECO:0000259" key="3">
    <source>
        <dbReference type="Pfam" id="PF25869"/>
    </source>
</evidence>
<dbReference type="GO" id="GO:0060003">
    <property type="term" value="P:copper ion export"/>
    <property type="evidence" value="ECO:0007669"/>
    <property type="project" value="TreeGrafter"/>
</dbReference>